<evidence type="ECO:0000313" key="29">
    <source>
        <dbReference type="EMBL" id="CAB3265672.1"/>
    </source>
</evidence>
<dbReference type="InterPro" id="IPR001245">
    <property type="entry name" value="Ser-Thr/Tyr_kinase_cat_dom"/>
</dbReference>
<keyword evidence="9 29" id="KW-0418">Kinase</keyword>
<dbReference type="InterPro" id="IPR003598">
    <property type="entry name" value="Ig_sub2"/>
</dbReference>
<evidence type="ECO:0000256" key="14">
    <source>
        <dbReference type="ARBA" id="ARBA00023137"/>
    </source>
</evidence>
<keyword evidence="11" id="KW-1133">Transmembrane helix</keyword>
<feature type="compositionally biased region" description="Polar residues" evidence="23">
    <location>
        <begin position="814"/>
        <end position="836"/>
    </location>
</feature>
<feature type="compositionally biased region" description="Low complexity" evidence="23">
    <location>
        <begin position="885"/>
        <end position="901"/>
    </location>
</feature>
<dbReference type="GO" id="GO:0004714">
    <property type="term" value="F:transmembrane receptor protein tyrosine kinase activity"/>
    <property type="evidence" value="ECO:0007669"/>
    <property type="project" value="UniProtKB-EC"/>
</dbReference>
<feature type="signal peptide" evidence="24">
    <location>
        <begin position="1"/>
        <end position="26"/>
    </location>
</feature>
<keyword evidence="12" id="KW-0770">Synapse</keyword>
<feature type="domain" description="Kringle" evidence="27">
    <location>
        <begin position="337"/>
        <end position="409"/>
    </location>
</feature>
<evidence type="ECO:0000256" key="21">
    <source>
        <dbReference type="PROSITE-ProRule" id="PRU00121"/>
    </source>
</evidence>
<dbReference type="GO" id="GO:0030182">
    <property type="term" value="P:neuron differentiation"/>
    <property type="evidence" value="ECO:0007669"/>
    <property type="project" value="UniProtKB-ARBA"/>
</dbReference>
<dbReference type="PROSITE" id="PS50038">
    <property type="entry name" value="FZ"/>
    <property type="match status" value="1"/>
</dbReference>
<keyword evidence="14" id="KW-0829">Tyrosine-protein kinase</keyword>
<dbReference type="GO" id="GO:0005886">
    <property type="term" value="C:plasma membrane"/>
    <property type="evidence" value="ECO:0007669"/>
    <property type="project" value="TreeGrafter"/>
</dbReference>
<dbReference type="GO" id="GO:0043235">
    <property type="term" value="C:receptor complex"/>
    <property type="evidence" value="ECO:0007669"/>
    <property type="project" value="TreeGrafter"/>
</dbReference>
<dbReference type="InterPro" id="IPR018056">
    <property type="entry name" value="Kringle_CS"/>
</dbReference>
<dbReference type="GO" id="GO:0017147">
    <property type="term" value="F:Wnt-protein binding"/>
    <property type="evidence" value="ECO:0007669"/>
    <property type="project" value="TreeGrafter"/>
</dbReference>
<feature type="compositionally biased region" description="Polar residues" evidence="23">
    <location>
        <begin position="844"/>
        <end position="858"/>
    </location>
</feature>
<dbReference type="GO" id="GO:0007169">
    <property type="term" value="P:cell surface receptor protein tyrosine kinase signaling pathway"/>
    <property type="evidence" value="ECO:0007669"/>
    <property type="project" value="TreeGrafter"/>
</dbReference>
<dbReference type="InterPro" id="IPR003599">
    <property type="entry name" value="Ig_sub"/>
</dbReference>
<dbReference type="Pfam" id="PF07714">
    <property type="entry name" value="PK_Tyr_Ser-Thr"/>
    <property type="match status" value="1"/>
</dbReference>
<name>A0A6F9DQE4_9ASCI</name>
<dbReference type="InterPro" id="IPR020635">
    <property type="entry name" value="Tyr_kinase_cat_dom"/>
</dbReference>
<evidence type="ECO:0000256" key="11">
    <source>
        <dbReference type="ARBA" id="ARBA00022989"/>
    </source>
</evidence>
<keyword evidence="13" id="KW-0472">Membrane</keyword>
<feature type="binding site" evidence="22">
    <location>
        <position position="512"/>
    </location>
    <ligand>
        <name>ATP</name>
        <dbReference type="ChEBI" id="CHEBI:30616"/>
    </ligand>
</feature>
<keyword evidence="8 22" id="KW-0547">Nucleotide-binding</keyword>
<dbReference type="PROSITE" id="PS00107">
    <property type="entry name" value="PROTEIN_KINASE_ATP"/>
    <property type="match status" value="1"/>
</dbReference>
<dbReference type="GO" id="GO:0055013">
    <property type="term" value="P:cardiac muscle cell development"/>
    <property type="evidence" value="ECO:0007669"/>
    <property type="project" value="UniProtKB-ARBA"/>
</dbReference>
<evidence type="ECO:0000256" key="8">
    <source>
        <dbReference type="ARBA" id="ARBA00022741"/>
    </source>
</evidence>
<keyword evidence="4" id="KW-0597">Phosphoprotein</keyword>
<evidence type="ECO:0000256" key="10">
    <source>
        <dbReference type="ARBA" id="ARBA00022840"/>
    </source>
</evidence>
<dbReference type="Pfam" id="PF00051">
    <property type="entry name" value="Kringle"/>
    <property type="match status" value="1"/>
</dbReference>
<keyword evidence="6" id="KW-0808">Transferase</keyword>
<protein>
    <recommendedName>
        <fullName evidence="3">receptor protein-tyrosine kinase</fullName>
        <ecNumber evidence="3">2.7.10.1</ecNumber>
    </recommendedName>
</protein>
<evidence type="ECO:0000259" key="28">
    <source>
        <dbReference type="PROSITE" id="PS50835"/>
    </source>
</evidence>
<feature type="region of interest" description="Disordered" evidence="23">
    <location>
        <begin position="52"/>
        <end position="74"/>
    </location>
</feature>
<evidence type="ECO:0000256" key="1">
    <source>
        <dbReference type="ARBA" id="ARBA00004308"/>
    </source>
</evidence>
<evidence type="ECO:0000256" key="19">
    <source>
        <dbReference type="ARBA" id="ARBA00034103"/>
    </source>
</evidence>
<dbReference type="PANTHER" id="PTHR24416">
    <property type="entry name" value="TYROSINE-PROTEIN KINASE RECEPTOR"/>
    <property type="match status" value="1"/>
</dbReference>
<dbReference type="AlphaFoldDB" id="A0A6F9DQE4"/>
<dbReference type="PROSITE" id="PS50070">
    <property type="entry name" value="KRINGLE_2"/>
    <property type="match status" value="1"/>
</dbReference>
<feature type="domain" description="FZ" evidence="26">
    <location>
        <begin position="187"/>
        <end position="326"/>
    </location>
</feature>
<dbReference type="Pfam" id="PF01392">
    <property type="entry name" value="Fz"/>
    <property type="match status" value="1"/>
</dbReference>
<evidence type="ECO:0000259" key="25">
    <source>
        <dbReference type="PROSITE" id="PS50011"/>
    </source>
</evidence>
<feature type="compositionally biased region" description="Low complexity" evidence="23">
    <location>
        <begin position="1101"/>
        <end position="1119"/>
    </location>
</feature>
<accession>A0A6F9DQE4</accession>
<dbReference type="SMART" id="SM00408">
    <property type="entry name" value="IGc2"/>
    <property type="match status" value="1"/>
</dbReference>
<dbReference type="PROSITE" id="PS00109">
    <property type="entry name" value="PROTEIN_KINASE_TYR"/>
    <property type="match status" value="1"/>
</dbReference>
<keyword evidence="24" id="KW-0732">Signal</keyword>
<dbReference type="CDD" id="cd00108">
    <property type="entry name" value="KR"/>
    <property type="match status" value="1"/>
</dbReference>
<proteinExistence type="evidence at transcript level"/>
<dbReference type="InterPro" id="IPR036790">
    <property type="entry name" value="Frizzled_dom_sf"/>
</dbReference>
<feature type="domain" description="Ig-like" evidence="28">
    <location>
        <begin position="67"/>
        <end position="171"/>
    </location>
</feature>
<dbReference type="SMART" id="SM00409">
    <property type="entry name" value="IG"/>
    <property type="match status" value="1"/>
</dbReference>
<keyword evidence="5 21" id="KW-0420">Kringle</keyword>
<evidence type="ECO:0000256" key="12">
    <source>
        <dbReference type="ARBA" id="ARBA00023018"/>
    </source>
</evidence>
<dbReference type="PROSITE" id="PS50835">
    <property type="entry name" value="IG_LIKE"/>
    <property type="match status" value="1"/>
</dbReference>
<dbReference type="FunFam" id="1.10.510.10:FF:001512">
    <property type="entry name" value="Receptor tyrosine-protein kinase erbB-2"/>
    <property type="match status" value="1"/>
</dbReference>
<dbReference type="Gene3D" id="2.60.40.10">
    <property type="entry name" value="Immunoglobulins"/>
    <property type="match status" value="1"/>
</dbReference>
<dbReference type="InterPro" id="IPR017441">
    <property type="entry name" value="Protein_kinase_ATP_BS"/>
</dbReference>
<evidence type="ECO:0000256" key="6">
    <source>
        <dbReference type="ARBA" id="ARBA00022679"/>
    </source>
</evidence>
<dbReference type="Gene3D" id="3.30.200.20">
    <property type="entry name" value="Phosphorylase Kinase, domain 1"/>
    <property type="match status" value="1"/>
</dbReference>
<sequence length="1125" mass="124960">MGRIRRRWNNVIALHIFLLLTTACVGKETKKLRRHTRDVRWVRDLTSSLSSAALGSTGSAPAGRSPPASTSDPDEEAFLKLDEDMLNQTVTSGDKASFRCKVEGNPSSNIEYTWYKNQQTLTDGMRIKIKTKSWGSRLQINDAYTSDSGLYRCEASNGLRRVQASAFLLVTFNPLPAGENVIFDSDIFEGKCEEYTGYVCKDYFQGGKQVFIDAFQEQTIVEQTLTQAISAIVKNSNIDPKCRKYAAEAFCFFLFPPCAERDGTPVTPAVPLRLCREDCELLKYDVCGEAFFQQPNDLVIKEIQKTADCSKLPPTTTALDGECTDIGLPSVVDPAHRCYNKTGEDYRGVLSVTATGQTCMTWPKSMLLQYPQLSGGHNFCRNPGGHREAPWCYVDQKYTVKSECQVPQCNYNSESPDLIMILIPAVSVPLLLGCLVVVFCVACRKRKKGVQQTKGTKMETKQLSAKKTKVPELSSNVVHVIGELGDGKFGKVFKAQVLSNLHYCPNEPVAVKTLTDRAIATQVHEFQREMETFSELQHPNVACLKAVVVQPSLRCMIFEYTNSVDFQEKLIIKKKQADFAKPPSSASSHASSCLEHSDFIRMAIQVAAGMEYLSSHNFIHRDLASRNILVCGNMELKISNLGVVRDSYLSCYYRSPQGGQMLPIRWMAPESLEGWKFSDKSAVWSFGVLLWEIFSYGLQPYCGYNNHEVLDMIRRRQVLTCPDQCPAKIYSLMHECWCANAAQRPLFKDIHAKLVGWEGSSTTRMTSQLAQGIHRQLNVIRGEGGPQFGMQPPQGTMIDLPPKHEEMHHLQPPFSASPNAVYLNTSPPGAPNTSPASRLYHSPGATTASSVPPQNQNMYVPHPGYNMHPMQHQEMRSLPHHMHPGSHSGTHSRSSGSAASSEYNQHPPIRVSNLASHPEEKEDNLPPPPYGYTQQGRSSRPMLASNRSQDRSDDGRNYSNDGTVELNEESQGLLKHSRPNSGMRQEGRMPLTVYKEQDTLEEPSSPGRDRPVLAPKPNYYNNDEEQNSRRQGAVSNARAMSPTRQSGKDSLEVRHHDSTSGKAISCDSGLPCEEQDIDSEGADSHRPLISPTGSGSPQRPQIKSSLYSSQQSNSIKSGSTQTTTA</sequence>
<evidence type="ECO:0000256" key="18">
    <source>
        <dbReference type="ARBA" id="ARBA00023319"/>
    </source>
</evidence>
<dbReference type="Pfam" id="PF07679">
    <property type="entry name" value="I-set"/>
    <property type="match status" value="1"/>
</dbReference>
<keyword evidence="15" id="KW-1015">Disulfide bond</keyword>
<evidence type="ECO:0000256" key="17">
    <source>
        <dbReference type="ARBA" id="ARBA00023180"/>
    </source>
</evidence>
<dbReference type="PRINTS" id="PR00018">
    <property type="entry name" value="KRINGLE"/>
</dbReference>
<evidence type="ECO:0000256" key="2">
    <source>
        <dbReference type="ARBA" id="ARBA00004479"/>
    </source>
</evidence>
<dbReference type="InterPro" id="IPR000719">
    <property type="entry name" value="Prot_kinase_dom"/>
</dbReference>
<dbReference type="InterPro" id="IPR038178">
    <property type="entry name" value="Kringle_sf"/>
</dbReference>
<dbReference type="SMART" id="SM00130">
    <property type="entry name" value="KR"/>
    <property type="match status" value="1"/>
</dbReference>
<comment type="subcellular location">
    <subcellularLocation>
        <location evidence="1">Endomembrane system</location>
    </subcellularLocation>
    <subcellularLocation>
        <location evidence="2">Membrane</location>
        <topology evidence="2">Single-pass type I membrane protein</topology>
    </subcellularLocation>
    <subcellularLocation>
        <location evidence="19">Synapse</location>
    </subcellularLocation>
</comment>
<keyword evidence="18" id="KW-0393">Immunoglobulin domain</keyword>
<evidence type="ECO:0000256" key="3">
    <source>
        <dbReference type="ARBA" id="ARBA00011902"/>
    </source>
</evidence>
<reference evidence="29" key="1">
    <citation type="submission" date="2020-04" db="EMBL/GenBank/DDBJ databases">
        <authorList>
            <person name="Neveu A P."/>
        </authorList>
    </citation>
    <scope>NUCLEOTIDE SEQUENCE</scope>
    <source>
        <tissue evidence="29">Whole embryo</tissue>
    </source>
</reference>
<dbReference type="PROSITE" id="PS00021">
    <property type="entry name" value="KRINGLE_1"/>
    <property type="match status" value="1"/>
</dbReference>
<dbReference type="InterPro" id="IPR013098">
    <property type="entry name" value="Ig_I-set"/>
</dbReference>
<evidence type="ECO:0000256" key="16">
    <source>
        <dbReference type="ARBA" id="ARBA00023170"/>
    </source>
</evidence>
<dbReference type="GO" id="GO:0012505">
    <property type="term" value="C:endomembrane system"/>
    <property type="evidence" value="ECO:0007669"/>
    <property type="project" value="UniProtKB-SubCell"/>
</dbReference>
<keyword evidence="10 22" id="KW-0067">ATP-binding</keyword>
<dbReference type="InterPro" id="IPR011009">
    <property type="entry name" value="Kinase-like_dom_sf"/>
</dbReference>
<dbReference type="SUPFAM" id="SSF57440">
    <property type="entry name" value="Kringle-like"/>
    <property type="match status" value="1"/>
</dbReference>
<dbReference type="PROSITE" id="PS50011">
    <property type="entry name" value="PROTEIN_KINASE_DOM"/>
    <property type="match status" value="1"/>
</dbReference>
<evidence type="ECO:0000256" key="9">
    <source>
        <dbReference type="ARBA" id="ARBA00022777"/>
    </source>
</evidence>
<dbReference type="SUPFAM" id="SSF48726">
    <property type="entry name" value="Immunoglobulin"/>
    <property type="match status" value="1"/>
</dbReference>
<dbReference type="CDD" id="cd00096">
    <property type="entry name" value="Ig"/>
    <property type="match status" value="1"/>
</dbReference>
<evidence type="ECO:0000256" key="7">
    <source>
        <dbReference type="ARBA" id="ARBA00022692"/>
    </source>
</evidence>
<evidence type="ECO:0000256" key="20">
    <source>
        <dbReference type="ARBA" id="ARBA00051243"/>
    </source>
</evidence>
<dbReference type="InterPro" id="IPR041775">
    <property type="entry name" value="Ror-like_CRD"/>
</dbReference>
<feature type="domain" description="Protein kinase" evidence="25">
    <location>
        <begin position="478"/>
        <end position="754"/>
    </location>
</feature>
<dbReference type="SMART" id="SM00219">
    <property type="entry name" value="TyrKc"/>
    <property type="match status" value="1"/>
</dbReference>
<gene>
    <name evidence="29" type="primary">Ror1-002</name>
</gene>
<dbReference type="InterPro" id="IPR008266">
    <property type="entry name" value="Tyr_kinase_AS"/>
</dbReference>
<dbReference type="FunFam" id="2.60.40.10:FF:000107">
    <property type="entry name" value="Myosin, light chain kinase a"/>
    <property type="match status" value="1"/>
</dbReference>
<dbReference type="FunFam" id="3.30.200.20:FF:000139">
    <property type="entry name" value="inactive tyrosine-protein kinase transmembrane receptor ROR1"/>
    <property type="match status" value="1"/>
</dbReference>
<dbReference type="InterPro" id="IPR000001">
    <property type="entry name" value="Kringle"/>
</dbReference>
<evidence type="ECO:0000256" key="5">
    <source>
        <dbReference type="ARBA" id="ARBA00022572"/>
    </source>
</evidence>
<evidence type="ECO:0000256" key="15">
    <source>
        <dbReference type="ARBA" id="ARBA00023157"/>
    </source>
</evidence>
<dbReference type="SUPFAM" id="SSF56112">
    <property type="entry name" value="Protein kinase-like (PK-like)"/>
    <property type="match status" value="1"/>
</dbReference>
<keyword evidence="7 29" id="KW-0812">Transmembrane</keyword>
<evidence type="ECO:0000256" key="13">
    <source>
        <dbReference type="ARBA" id="ARBA00023136"/>
    </source>
</evidence>
<dbReference type="InterPro" id="IPR036179">
    <property type="entry name" value="Ig-like_dom_sf"/>
</dbReference>
<dbReference type="EMBL" id="LR789810">
    <property type="protein sequence ID" value="CAB3265672.1"/>
    <property type="molecule type" value="mRNA"/>
</dbReference>
<evidence type="ECO:0000259" key="27">
    <source>
        <dbReference type="PROSITE" id="PS50070"/>
    </source>
</evidence>
<dbReference type="CDD" id="cd07459">
    <property type="entry name" value="CRD_TK_ROR_like"/>
    <property type="match status" value="1"/>
</dbReference>
<dbReference type="InterPro" id="IPR050122">
    <property type="entry name" value="RTK"/>
</dbReference>
<dbReference type="InterPro" id="IPR007110">
    <property type="entry name" value="Ig-like_dom"/>
</dbReference>
<dbReference type="InterPro" id="IPR013783">
    <property type="entry name" value="Ig-like_fold"/>
</dbReference>
<feature type="chain" id="PRO_5026358674" description="receptor protein-tyrosine kinase" evidence="24">
    <location>
        <begin position="27"/>
        <end position="1125"/>
    </location>
</feature>
<evidence type="ECO:0000256" key="24">
    <source>
        <dbReference type="SAM" id="SignalP"/>
    </source>
</evidence>
<evidence type="ECO:0000256" key="4">
    <source>
        <dbReference type="ARBA" id="ARBA00022553"/>
    </source>
</evidence>
<keyword evidence="17" id="KW-0325">Glycoprotein</keyword>
<dbReference type="GO" id="GO:0045202">
    <property type="term" value="C:synapse"/>
    <property type="evidence" value="ECO:0007669"/>
    <property type="project" value="UniProtKB-SubCell"/>
</dbReference>
<feature type="compositionally biased region" description="Basic and acidic residues" evidence="23">
    <location>
        <begin position="1046"/>
        <end position="1059"/>
    </location>
</feature>
<comment type="catalytic activity">
    <reaction evidence="20">
        <text>L-tyrosyl-[protein] + ATP = O-phospho-L-tyrosyl-[protein] + ADP + H(+)</text>
        <dbReference type="Rhea" id="RHEA:10596"/>
        <dbReference type="Rhea" id="RHEA-COMP:10136"/>
        <dbReference type="Rhea" id="RHEA-COMP:20101"/>
        <dbReference type="ChEBI" id="CHEBI:15378"/>
        <dbReference type="ChEBI" id="CHEBI:30616"/>
        <dbReference type="ChEBI" id="CHEBI:46858"/>
        <dbReference type="ChEBI" id="CHEBI:61978"/>
        <dbReference type="ChEBI" id="CHEBI:456216"/>
        <dbReference type="EC" id="2.7.10.1"/>
    </reaction>
</comment>
<dbReference type="Gene3D" id="2.40.20.10">
    <property type="entry name" value="Plasminogen Kringle 4"/>
    <property type="match status" value="1"/>
</dbReference>
<dbReference type="GO" id="GO:0005524">
    <property type="term" value="F:ATP binding"/>
    <property type="evidence" value="ECO:0007669"/>
    <property type="project" value="UniProtKB-UniRule"/>
</dbReference>
<dbReference type="Gene3D" id="1.10.2000.10">
    <property type="entry name" value="Frizzled cysteine-rich domain"/>
    <property type="match status" value="1"/>
</dbReference>
<keyword evidence="16 29" id="KW-0675">Receptor</keyword>
<dbReference type="EC" id="2.7.10.1" evidence="3"/>
<evidence type="ECO:0000256" key="22">
    <source>
        <dbReference type="PROSITE-ProRule" id="PRU10141"/>
    </source>
</evidence>
<comment type="caution">
    <text evidence="21">Lacks conserved residue(s) required for the propagation of feature annotation.</text>
</comment>
<dbReference type="InterPro" id="IPR020067">
    <property type="entry name" value="Frizzled_dom"/>
</dbReference>
<dbReference type="InterPro" id="IPR013806">
    <property type="entry name" value="Kringle-like"/>
</dbReference>
<dbReference type="PRINTS" id="PR00109">
    <property type="entry name" value="TYRKINASE"/>
</dbReference>
<evidence type="ECO:0000256" key="23">
    <source>
        <dbReference type="SAM" id="MobiDB-lite"/>
    </source>
</evidence>
<dbReference type="PROSITE" id="PS51257">
    <property type="entry name" value="PROKAR_LIPOPROTEIN"/>
    <property type="match status" value="1"/>
</dbReference>
<dbReference type="Gene3D" id="1.10.510.10">
    <property type="entry name" value="Transferase(Phosphotransferase) domain 1"/>
    <property type="match status" value="1"/>
</dbReference>
<evidence type="ECO:0000259" key="26">
    <source>
        <dbReference type="PROSITE" id="PS50038"/>
    </source>
</evidence>
<feature type="region of interest" description="Disordered" evidence="23">
    <location>
        <begin position="809"/>
        <end position="1125"/>
    </location>
</feature>
<dbReference type="GO" id="GO:0050793">
    <property type="term" value="P:regulation of developmental process"/>
    <property type="evidence" value="ECO:0007669"/>
    <property type="project" value="UniProtKB-ARBA"/>
</dbReference>
<dbReference type="PANTHER" id="PTHR24416:SF611">
    <property type="entry name" value="TYROSINE-PROTEIN KINASE TRANSMEMBRANE RECEPTOR ROR"/>
    <property type="match status" value="1"/>
</dbReference>
<organism evidence="29">
    <name type="scientific">Phallusia mammillata</name>
    <dbReference type="NCBI Taxonomy" id="59560"/>
    <lineage>
        <taxon>Eukaryota</taxon>
        <taxon>Metazoa</taxon>
        <taxon>Chordata</taxon>
        <taxon>Tunicata</taxon>
        <taxon>Ascidiacea</taxon>
        <taxon>Phlebobranchia</taxon>
        <taxon>Ascidiidae</taxon>
        <taxon>Phallusia</taxon>
    </lineage>
</organism>